<keyword evidence="4" id="KW-1185">Reference proteome</keyword>
<evidence type="ECO:0000256" key="2">
    <source>
        <dbReference type="SAM" id="SignalP"/>
    </source>
</evidence>
<organism evidence="3 4">
    <name type="scientific">Actinacidiphila polyblastidii</name>
    <dbReference type="NCBI Taxonomy" id="3110430"/>
    <lineage>
        <taxon>Bacteria</taxon>
        <taxon>Bacillati</taxon>
        <taxon>Actinomycetota</taxon>
        <taxon>Actinomycetes</taxon>
        <taxon>Kitasatosporales</taxon>
        <taxon>Streptomycetaceae</taxon>
        <taxon>Actinacidiphila</taxon>
    </lineage>
</organism>
<reference evidence="3 4" key="1">
    <citation type="submission" date="2023-12" db="EMBL/GenBank/DDBJ databases">
        <title>Streptomyces sp. V4-01.</title>
        <authorList>
            <person name="Somphong A."/>
            <person name="Phongsopitanun W."/>
        </authorList>
    </citation>
    <scope>NUCLEOTIDE SEQUENCE [LARGE SCALE GENOMIC DNA]</scope>
    <source>
        <strain evidence="3 4">V4-01</strain>
    </source>
</reference>
<feature type="compositionally biased region" description="Low complexity" evidence="1">
    <location>
        <begin position="31"/>
        <end position="69"/>
    </location>
</feature>
<accession>A0ABU7P9C0</accession>
<dbReference type="Proteomes" id="UP001344658">
    <property type="component" value="Unassembled WGS sequence"/>
</dbReference>
<feature type="signal peptide" evidence="2">
    <location>
        <begin position="1"/>
        <end position="30"/>
    </location>
</feature>
<sequence>MALSRFQKIVATGAAAAAIGGTALSASAFASTPGSARPAGRPAATAQHMTTAQHKTTAQHMTTAQHTTAVRQSPDARRAAADADAPISRVVGHGGVDGLAWSVTLEFYPTLPAGFPTGAKRMGAPMTEATGLLCQRMVIGGVRIDHQGGPWSDCGPVQGAHDPSASGEEGLWGLHDKGTSGSRLMVGNTAANVAYSVLTFADGTRATGRAATVPHTSYRAWAVAIPDGETIATVDTFDARHHRLSHETDWR</sequence>
<evidence type="ECO:0000256" key="1">
    <source>
        <dbReference type="SAM" id="MobiDB-lite"/>
    </source>
</evidence>
<gene>
    <name evidence="3" type="ORF">V2S66_10595</name>
</gene>
<feature type="chain" id="PRO_5047338477" evidence="2">
    <location>
        <begin position="31"/>
        <end position="251"/>
    </location>
</feature>
<keyword evidence="2" id="KW-0732">Signal</keyword>
<dbReference type="RefSeq" id="WP_330794338.1">
    <property type="nucleotide sequence ID" value="NZ_JAZEWV010000006.1"/>
</dbReference>
<protein>
    <submittedName>
        <fullName evidence="3">Uncharacterized protein</fullName>
    </submittedName>
</protein>
<feature type="region of interest" description="Disordered" evidence="1">
    <location>
        <begin position="31"/>
        <end position="83"/>
    </location>
</feature>
<name>A0ABU7P9C0_9ACTN</name>
<comment type="caution">
    <text evidence="3">The sequence shown here is derived from an EMBL/GenBank/DDBJ whole genome shotgun (WGS) entry which is preliminary data.</text>
</comment>
<dbReference type="EMBL" id="JAZEWV010000006">
    <property type="protein sequence ID" value="MEE4542408.1"/>
    <property type="molecule type" value="Genomic_DNA"/>
</dbReference>
<evidence type="ECO:0000313" key="3">
    <source>
        <dbReference type="EMBL" id="MEE4542408.1"/>
    </source>
</evidence>
<evidence type="ECO:0000313" key="4">
    <source>
        <dbReference type="Proteomes" id="UP001344658"/>
    </source>
</evidence>
<proteinExistence type="predicted"/>